<feature type="transmembrane region" description="Helical" evidence="1">
    <location>
        <begin position="70"/>
        <end position="93"/>
    </location>
</feature>
<feature type="transmembrane region" description="Helical" evidence="1">
    <location>
        <begin position="153"/>
        <end position="176"/>
    </location>
</feature>
<dbReference type="STRING" id="93684.SAMN05421853_10784"/>
<keyword evidence="1" id="KW-0472">Membrane</keyword>
<sequence length="276" mass="30417">MFEKVQPRSKTAGAIQIAELIFHNAVRSVRSGHANAILAVVMNMAQAVIFTLAFYFMFQLLGMRGSPIRGDYLIFIMSGVFLYMTHIKTIGAVKSAGNALGPMMQHAPMNTAITILSAMLSTLYIQTLSLIAILFVYDVVVAPGALASIHDPIGAYGMLLLAWMSGAAIGLVFMALTPWAPTPMGIISTVYTRANMIASGKMFAANMLTPSMLAMFDWNPLFHAIDQARGFAFLNYWPRNSSITYPVWVIITLVMIGLMLEFYTRRRISVSWGARR</sequence>
<feature type="transmembrane region" description="Helical" evidence="1">
    <location>
        <begin position="36"/>
        <end position="58"/>
    </location>
</feature>
<name>A0A1I5YZB5_9RHOB</name>
<keyword evidence="3" id="KW-1185">Reference proteome</keyword>
<organism evidence="2 3">
    <name type="scientific">Roseivivax halotolerans</name>
    <dbReference type="NCBI Taxonomy" id="93684"/>
    <lineage>
        <taxon>Bacteria</taxon>
        <taxon>Pseudomonadati</taxon>
        <taxon>Pseudomonadota</taxon>
        <taxon>Alphaproteobacteria</taxon>
        <taxon>Rhodobacterales</taxon>
        <taxon>Roseobacteraceae</taxon>
        <taxon>Roseivivax</taxon>
    </lineage>
</organism>
<feature type="transmembrane region" description="Helical" evidence="1">
    <location>
        <begin position="243"/>
        <end position="263"/>
    </location>
</feature>
<dbReference type="Proteomes" id="UP000243106">
    <property type="component" value="Unassembled WGS sequence"/>
</dbReference>
<feature type="transmembrane region" description="Helical" evidence="1">
    <location>
        <begin position="113"/>
        <end position="141"/>
    </location>
</feature>
<dbReference type="AlphaFoldDB" id="A0A1I5YZB5"/>
<keyword evidence="1" id="KW-1133">Transmembrane helix</keyword>
<dbReference type="EMBL" id="FOXV01000007">
    <property type="protein sequence ID" value="SFQ49604.1"/>
    <property type="molecule type" value="Genomic_DNA"/>
</dbReference>
<gene>
    <name evidence="2" type="ORF">SAMN05421853_10784</name>
</gene>
<evidence type="ECO:0000313" key="3">
    <source>
        <dbReference type="Proteomes" id="UP000243106"/>
    </source>
</evidence>
<proteinExistence type="predicted"/>
<accession>A0A1I5YZB5</accession>
<keyword evidence="1" id="KW-0812">Transmembrane</keyword>
<reference evidence="3" key="1">
    <citation type="submission" date="2016-10" db="EMBL/GenBank/DDBJ databases">
        <authorList>
            <person name="Varghese N."/>
            <person name="Submissions S."/>
        </authorList>
    </citation>
    <scope>NUCLEOTIDE SEQUENCE [LARGE SCALE GENOMIC DNA]</scope>
    <source>
        <strain evidence="3">JCM 10271</strain>
    </source>
</reference>
<evidence type="ECO:0000256" key="1">
    <source>
        <dbReference type="SAM" id="Phobius"/>
    </source>
</evidence>
<evidence type="ECO:0000313" key="2">
    <source>
        <dbReference type="EMBL" id="SFQ49604.1"/>
    </source>
</evidence>
<protein>
    <submittedName>
        <fullName evidence="2">ABC-type polysaccharide/polyol phosphate export permease</fullName>
    </submittedName>
</protein>
<dbReference type="RefSeq" id="WP_093012007.1">
    <property type="nucleotide sequence ID" value="NZ_FOXV01000007.1"/>
</dbReference>